<gene>
    <name evidence="8" type="ORF">SAMN05216282_12224</name>
</gene>
<organism evidence="8 9">
    <name type="scientific">Cryobacterium psychrotolerans</name>
    <dbReference type="NCBI Taxonomy" id="386301"/>
    <lineage>
        <taxon>Bacteria</taxon>
        <taxon>Bacillati</taxon>
        <taxon>Actinomycetota</taxon>
        <taxon>Actinomycetes</taxon>
        <taxon>Micrococcales</taxon>
        <taxon>Microbacteriaceae</taxon>
        <taxon>Cryobacterium</taxon>
    </lineage>
</organism>
<keyword evidence="2 7" id="KW-0813">Transport</keyword>
<dbReference type="Proteomes" id="UP000198701">
    <property type="component" value="Unassembled WGS sequence"/>
</dbReference>
<feature type="transmembrane region" description="Helical" evidence="7">
    <location>
        <begin position="110"/>
        <end position="131"/>
    </location>
</feature>
<dbReference type="EMBL" id="FNFU01000022">
    <property type="protein sequence ID" value="SDL00459.1"/>
    <property type="molecule type" value="Genomic_DNA"/>
</dbReference>
<comment type="subcellular location">
    <subcellularLocation>
        <location evidence="1 7">Cell membrane</location>
        <topology evidence="1 7">Multi-pass membrane protein</topology>
    </subcellularLocation>
</comment>
<feature type="transmembrane region" description="Helical" evidence="7">
    <location>
        <begin position="12"/>
        <end position="32"/>
    </location>
</feature>
<keyword evidence="6 7" id="KW-0472">Membrane</keyword>
<dbReference type="STRING" id="386301.SAMN05216282_12224"/>
<evidence type="ECO:0000313" key="8">
    <source>
        <dbReference type="EMBL" id="SDL00459.1"/>
    </source>
</evidence>
<feature type="transmembrane region" description="Helical" evidence="7">
    <location>
        <begin position="184"/>
        <end position="209"/>
    </location>
</feature>
<proteinExistence type="inferred from homology"/>
<evidence type="ECO:0000256" key="1">
    <source>
        <dbReference type="ARBA" id="ARBA00004651"/>
    </source>
</evidence>
<keyword evidence="4 7" id="KW-0812">Transmembrane</keyword>
<dbReference type="Pfam" id="PF00528">
    <property type="entry name" value="BPD_transp_1"/>
    <property type="match status" value="1"/>
</dbReference>
<evidence type="ECO:0000256" key="3">
    <source>
        <dbReference type="ARBA" id="ARBA00022475"/>
    </source>
</evidence>
<evidence type="ECO:0000256" key="7">
    <source>
        <dbReference type="RuleBase" id="RU363032"/>
    </source>
</evidence>
<dbReference type="OrthoDB" id="3569827at2"/>
<comment type="similarity">
    <text evidence="7">Belongs to the binding-protein-dependent transport system permease family.</text>
</comment>
<dbReference type="RefSeq" id="WP_092324776.1">
    <property type="nucleotide sequence ID" value="NZ_FNFU01000022.1"/>
</dbReference>
<dbReference type="CDD" id="cd06261">
    <property type="entry name" value="TM_PBP2"/>
    <property type="match status" value="1"/>
</dbReference>
<dbReference type="InterPro" id="IPR000515">
    <property type="entry name" value="MetI-like"/>
</dbReference>
<keyword evidence="5 7" id="KW-1133">Transmembrane helix</keyword>
<reference evidence="8 9" key="1">
    <citation type="submission" date="2016-10" db="EMBL/GenBank/DDBJ databases">
        <authorList>
            <person name="de Groot N.N."/>
        </authorList>
    </citation>
    <scope>NUCLEOTIDE SEQUENCE [LARGE SCALE GENOMIC DNA]</scope>
    <source>
        <strain evidence="8 9">CGMCC 1.5382</strain>
    </source>
</reference>
<evidence type="ECO:0000256" key="4">
    <source>
        <dbReference type="ARBA" id="ARBA00022692"/>
    </source>
</evidence>
<feature type="transmembrane region" description="Helical" evidence="7">
    <location>
        <begin position="143"/>
        <end position="163"/>
    </location>
</feature>
<evidence type="ECO:0000256" key="5">
    <source>
        <dbReference type="ARBA" id="ARBA00022989"/>
    </source>
</evidence>
<dbReference type="AlphaFoldDB" id="A0A1G9GIE2"/>
<feature type="transmembrane region" description="Helical" evidence="7">
    <location>
        <begin position="76"/>
        <end position="98"/>
    </location>
</feature>
<keyword evidence="9" id="KW-1185">Reference proteome</keyword>
<keyword evidence="3" id="KW-1003">Cell membrane</keyword>
<dbReference type="Gene3D" id="1.10.3720.10">
    <property type="entry name" value="MetI-like"/>
    <property type="match status" value="1"/>
</dbReference>
<protein>
    <submittedName>
        <fullName evidence="8">Carbohydrate ABC transporter membrane protein 2, CUT1 family</fullName>
    </submittedName>
</protein>
<sequence length="277" mass="30932">MKRHERGLSWWLLLAFLAVVVAVSIFPFAFALSTSLRPRAELFSFPPTWFPKTWAWENFVTVWTAVPLLRYVLNSVVVSVLATLLNMAFAIPAGYALARLNFPGKRLFRQALLVTQMFSPVVLLIGLFRFMNQVHLLDNNASLVITYAALSLAFSVWFLAGYFESIPIEIEEAAMMDGCTRVGALVRVVLPMSKPALVASGVFAFIWAWNEFMIALTFISTPDNRTLPLGIYSFLGQYSVEWNYLMAAALIAIVPVLILFLLIEKNLVKGLTAGAVK</sequence>
<dbReference type="GO" id="GO:0055085">
    <property type="term" value="P:transmembrane transport"/>
    <property type="evidence" value="ECO:0007669"/>
    <property type="project" value="InterPro"/>
</dbReference>
<dbReference type="PANTHER" id="PTHR32243:SF18">
    <property type="entry name" value="INNER MEMBRANE ABC TRANSPORTER PERMEASE PROTEIN YCJP"/>
    <property type="match status" value="1"/>
</dbReference>
<dbReference type="InterPro" id="IPR035906">
    <property type="entry name" value="MetI-like_sf"/>
</dbReference>
<dbReference type="SUPFAM" id="SSF161098">
    <property type="entry name" value="MetI-like"/>
    <property type="match status" value="1"/>
</dbReference>
<dbReference type="InterPro" id="IPR050901">
    <property type="entry name" value="BP-dep_ABC_trans_perm"/>
</dbReference>
<evidence type="ECO:0000256" key="2">
    <source>
        <dbReference type="ARBA" id="ARBA00022448"/>
    </source>
</evidence>
<dbReference type="PANTHER" id="PTHR32243">
    <property type="entry name" value="MALTOSE TRANSPORT SYSTEM PERMEASE-RELATED"/>
    <property type="match status" value="1"/>
</dbReference>
<dbReference type="PROSITE" id="PS50928">
    <property type="entry name" value="ABC_TM1"/>
    <property type="match status" value="1"/>
</dbReference>
<feature type="transmembrane region" description="Helical" evidence="7">
    <location>
        <begin position="242"/>
        <end position="263"/>
    </location>
</feature>
<accession>A0A1G9GIE2</accession>
<dbReference type="GO" id="GO:0005886">
    <property type="term" value="C:plasma membrane"/>
    <property type="evidence" value="ECO:0007669"/>
    <property type="project" value="UniProtKB-SubCell"/>
</dbReference>
<name>A0A1G9GIE2_9MICO</name>
<evidence type="ECO:0000256" key="6">
    <source>
        <dbReference type="ARBA" id="ARBA00023136"/>
    </source>
</evidence>
<evidence type="ECO:0000313" key="9">
    <source>
        <dbReference type="Proteomes" id="UP000198701"/>
    </source>
</evidence>